<feature type="binding site" evidence="11">
    <location>
        <position position="642"/>
    </location>
    <ligand>
        <name>Zn(2+)</name>
        <dbReference type="ChEBI" id="CHEBI:29105"/>
    </ligand>
</feature>
<dbReference type="GO" id="GO:0004813">
    <property type="term" value="F:alanine-tRNA ligase activity"/>
    <property type="evidence" value="ECO:0007669"/>
    <property type="project" value="UniProtKB-EC"/>
</dbReference>
<evidence type="ECO:0000256" key="6">
    <source>
        <dbReference type="ARBA" id="ARBA00022884"/>
    </source>
</evidence>
<evidence type="ECO:0000256" key="4">
    <source>
        <dbReference type="ARBA" id="ARBA00022741"/>
    </source>
</evidence>
<keyword evidence="6 11" id="KW-0694">RNA-binding</keyword>
<keyword evidence="11" id="KW-0479">Metal-binding</keyword>
<feature type="coiled-coil region" evidence="12">
    <location>
        <begin position="733"/>
        <end position="760"/>
    </location>
</feature>
<dbReference type="InterPro" id="IPR009000">
    <property type="entry name" value="Transl_B-barrel_sf"/>
</dbReference>
<dbReference type="PANTHER" id="PTHR11777">
    <property type="entry name" value="ALANYL-TRNA SYNTHETASE"/>
    <property type="match status" value="1"/>
</dbReference>
<dbReference type="EC" id="6.1.1.7" evidence="11"/>
<evidence type="ECO:0000313" key="14">
    <source>
        <dbReference type="EMBL" id="MBP3059183.1"/>
    </source>
</evidence>
<sequence length="873" mass="102622">MKKLTSHEIRKMWLEFFIKKQHYKIESSSLIPESDRNLLWINAGVTPLKKYFDGSEIPPFSKIVNIQRCLRMNDIENIGKTPVHHTFFEMLGNFSIGDYFKKESINLAYELLFSSEYFNFPKEKIYFTYFYKDFETYNYWLKKNINVEHLIPLKNNFWQIGEGPCGPCTEIFFDRGEKYDSRGKELIINDISNKRFIEIWNIVFSQYNCELNVSRDKLNELPNKNIDTGAGLERISCILQKTDTSFETDLFFPIISEISQLSGQKYKGQEIFKIIADHIKTLVFGIADGVVLSNVGRGYVLKKILRRALQNSDLLFSKRKPFLFKLVKVVIETMEESYPFLKTKRFLIENIIKNEEEKFLINLKLGKEHFLKLVNNNTISSENFFKLYDTFGLPKDVIFQYAKQHNVLIEDKKFDFFLDKQKQLSRKRTNINSNMQKQNPIFLNFKEKSEFIGYELFSIKTKIIKIFEQGIVLQKTPFFPIMGGQNSDEGMIDNIFVNKVIKLPNGQIFHYCSTLGFTEGQEVLACIDTKTRQKHSINHTSTHLLCESLKKILGFHVEQQGSFIGNKIFRFDFNHFKNLSFEEICKIEEQVNKWINADYPVKIKNISFQDAKKNNLFSFENKIYDEKNLRLVQISDISKQLCGGTHVSNTKKLHKFVILNCTSIGSGIYRIEATSGDNLLSIIEENIEYFFSEEKKILYKINQLEKNIVGDIFLNLDKKPFFLNTIIDSFQNIQKYKNYINELKKYSDELQKKIFKQQEKDILKEYINFIPYKFTKKELIIIDNKILPVNLLKVLLKQLFYKMKIDFLCLLCKQNEDKFVFLCQSNNIDVSLFIKNAKSYLNICGGGNKNFGQGNICNSRKKNIFVEKWKTFL</sequence>
<comment type="subcellular location">
    <subcellularLocation>
        <location evidence="11">Cytoplasm</location>
    </subcellularLocation>
</comment>
<dbReference type="HAMAP" id="MF_00036_B">
    <property type="entry name" value="Ala_tRNA_synth_B"/>
    <property type="match status" value="1"/>
</dbReference>
<dbReference type="Gene3D" id="3.30.980.10">
    <property type="entry name" value="Threonyl-trna Synthetase, Chain A, domain 2"/>
    <property type="match status" value="1"/>
</dbReference>
<keyword evidence="2 11" id="KW-0820">tRNA-binding</keyword>
<dbReference type="InterPro" id="IPR018164">
    <property type="entry name" value="Ala-tRNA-synth_IIc_N"/>
</dbReference>
<comment type="domain">
    <text evidence="11">Consists of three domains; the N-terminal catalytic domain, the editing domain and the C-terminal C-Ala domain. The editing domain removes incorrectly charged amino acids, while the C-Ala domain, along with tRNA(Ala), serves as a bridge to cooperatively bring together the editing and aminoacylation centers thus stimulating deacylation of misacylated tRNAs.</text>
</comment>
<dbReference type="SMART" id="SM00863">
    <property type="entry name" value="tRNA_SAD"/>
    <property type="match status" value="1"/>
</dbReference>
<dbReference type="Gene3D" id="3.30.54.20">
    <property type="match status" value="1"/>
</dbReference>
<dbReference type="InterPro" id="IPR018165">
    <property type="entry name" value="Ala-tRNA-synth_IIc_core"/>
</dbReference>
<dbReference type="InterPro" id="IPR012947">
    <property type="entry name" value="tRNA_SAD"/>
</dbReference>
<comment type="catalytic activity">
    <reaction evidence="10 11">
        <text>tRNA(Ala) + L-alanine + ATP = L-alanyl-tRNA(Ala) + AMP + diphosphate</text>
        <dbReference type="Rhea" id="RHEA:12540"/>
        <dbReference type="Rhea" id="RHEA-COMP:9657"/>
        <dbReference type="Rhea" id="RHEA-COMP:9923"/>
        <dbReference type="ChEBI" id="CHEBI:30616"/>
        <dbReference type="ChEBI" id="CHEBI:33019"/>
        <dbReference type="ChEBI" id="CHEBI:57972"/>
        <dbReference type="ChEBI" id="CHEBI:78442"/>
        <dbReference type="ChEBI" id="CHEBI:78497"/>
        <dbReference type="ChEBI" id="CHEBI:456215"/>
        <dbReference type="EC" id="6.1.1.7"/>
    </reaction>
</comment>
<evidence type="ECO:0000256" key="5">
    <source>
        <dbReference type="ARBA" id="ARBA00022840"/>
    </source>
</evidence>
<evidence type="ECO:0000256" key="3">
    <source>
        <dbReference type="ARBA" id="ARBA00022598"/>
    </source>
</evidence>
<dbReference type="SUPFAM" id="SSF50447">
    <property type="entry name" value="Translation proteins"/>
    <property type="match status" value="1"/>
</dbReference>
<keyword evidence="5 11" id="KW-0067">ATP-binding</keyword>
<protein>
    <recommendedName>
        <fullName evidence="11">Alanine--tRNA ligase</fullName>
        <ecNumber evidence="11">6.1.1.7</ecNumber>
    </recommendedName>
    <alternativeName>
        <fullName evidence="11">Alanyl-tRNA synthetase</fullName>
        <shortName evidence="11">AlaRS</shortName>
    </alternativeName>
</protein>
<comment type="similarity">
    <text evidence="1 11">Belongs to the class-II aminoacyl-tRNA synthetase family.</text>
</comment>
<evidence type="ECO:0000259" key="13">
    <source>
        <dbReference type="PROSITE" id="PS50860"/>
    </source>
</evidence>
<dbReference type="InterPro" id="IPR050058">
    <property type="entry name" value="Ala-tRNA_ligase"/>
</dbReference>
<feature type="binding site" evidence="11">
    <location>
        <position position="543"/>
    </location>
    <ligand>
        <name>Zn(2+)</name>
        <dbReference type="ChEBI" id="CHEBI:29105"/>
    </ligand>
</feature>
<evidence type="ECO:0000256" key="1">
    <source>
        <dbReference type="ARBA" id="ARBA00008226"/>
    </source>
</evidence>
<keyword evidence="11" id="KW-0862">Zinc</keyword>
<dbReference type="SUPFAM" id="SSF55186">
    <property type="entry name" value="ThrRS/AlaRS common domain"/>
    <property type="match status" value="1"/>
</dbReference>
<evidence type="ECO:0000256" key="7">
    <source>
        <dbReference type="ARBA" id="ARBA00022917"/>
    </source>
</evidence>
<dbReference type="NCBIfam" id="TIGR00344">
    <property type="entry name" value="alaS"/>
    <property type="match status" value="1"/>
</dbReference>
<organism evidence="14 15">
    <name type="scientific">Texas Phoenix palm phytoplasma</name>
    <dbReference type="NCBI Taxonomy" id="176709"/>
    <lineage>
        <taxon>Bacteria</taxon>
        <taxon>Bacillati</taxon>
        <taxon>Mycoplasmatota</taxon>
        <taxon>Mollicutes</taxon>
        <taxon>Acholeplasmatales</taxon>
        <taxon>Acholeplasmataceae</taxon>
        <taxon>Candidatus Phytoplasma</taxon>
        <taxon>16SrIV (Coconut lethal yellows group)</taxon>
    </lineage>
</organism>
<keyword evidence="8 11" id="KW-0030">Aminoacyl-tRNA synthetase</keyword>
<dbReference type="Pfam" id="PF07973">
    <property type="entry name" value="tRNA_SAD"/>
    <property type="match status" value="1"/>
</dbReference>
<dbReference type="CDD" id="cd00673">
    <property type="entry name" value="AlaRS_core"/>
    <property type="match status" value="1"/>
</dbReference>
<dbReference type="PANTHER" id="PTHR11777:SF9">
    <property type="entry name" value="ALANINE--TRNA LIGASE, CYTOPLASMIC"/>
    <property type="match status" value="1"/>
</dbReference>
<keyword evidence="3 11" id="KW-0436">Ligase</keyword>
<dbReference type="EMBL" id="VBRA02000001">
    <property type="protein sequence ID" value="MBP3059183.1"/>
    <property type="molecule type" value="Genomic_DNA"/>
</dbReference>
<accession>A0ABS5BHW0</accession>
<evidence type="ECO:0000313" key="15">
    <source>
        <dbReference type="Proteomes" id="UP001192346"/>
    </source>
</evidence>
<evidence type="ECO:0000256" key="12">
    <source>
        <dbReference type="SAM" id="Coils"/>
    </source>
</evidence>
<dbReference type="Proteomes" id="UP001192346">
    <property type="component" value="Unassembled WGS sequence"/>
</dbReference>
<gene>
    <name evidence="11 14" type="primary">alaS</name>
    <name evidence="14" type="ORF">FEF22_000050</name>
</gene>
<evidence type="ECO:0000256" key="8">
    <source>
        <dbReference type="ARBA" id="ARBA00023146"/>
    </source>
</evidence>
<dbReference type="InterPro" id="IPR002318">
    <property type="entry name" value="Ala-tRNA-lgiase_IIc"/>
</dbReference>
<feature type="binding site" evidence="11">
    <location>
        <position position="646"/>
    </location>
    <ligand>
        <name>Zn(2+)</name>
        <dbReference type="ChEBI" id="CHEBI:29105"/>
    </ligand>
</feature>
<comment type="caution">
    <text evidence="14">The sequence shown here is derived from an EMBL/GenBank/DDBJ whole genome shotgun (WGS) entry which is preliminary data.</text>
</comment>
<dbReference type="Pfam" id="PF01411">
    <property type="entry name" value="tRNA-synt_2c"/>
    <property type="match status" value="1"/>
</dbReference>
<keyword evidence="4 11" id="KW-0547">Nucleotide-binding</keyword>
<dbReference type="InterPro" id="IPR023033">
    <property type="entry name" value="Ala_tRNA_ligase_euk/bac"/>
</dbReference>
<feature type="domain" description="Alanyl-transfer RNA synthetases family profile" evidence="13">
    <location>
        <begin position="4"/>
        <end position="685"/>
    </location>
</feature>
<evidence type="ECO:0000256" key="11">
    <source>
        <dbReference type="HAMAP-Rule" id="MF_00036"/>
    </source>
</evidence>
<dbReference type="PRINTS" id="PR00980">
    <property type="entry name" value="TRNASYNTHALA"/>
</dbReference>
<evidence type="ECO:0000256" key="10">
    <source>
        <dbReference type="ARBA" id="ARBA00048300"/>
    </source>
</evidence>
<evidence type="ECO:0000256" key="2">
    <source>
        <dbReference type="ARBA" id="ARBA00022555"/>
    </source>
</evidence>
<dbReference type="RefSeq" id="WP_138107750.1">
    <property type="nucleotide sequence ID" value="NZ_VBRA02000001.1"/>
</dbReference>
<dbReference type="SUPFAM" id="SSF101353">
    <property type="entry name" value="Putative anticodon-binding domain of alanyl-tRNA synthetase (AlaRS)"/>
    <property type="match status" value="1"/>
</dbReference>
<keyword evidence="11" id="KW-0963">Cytoplasm</keyword>
<dbReference type="SUPFAM" id="SSF55681">
    <property type="entry name" value="Class II aaRS and biotin synthetases"/>
    <property type="match status" value="1"/>
</dbReference>
<reference evidence="14" key="1">
    <citation type="submission" date="2019-10" db="EMBL/GenBank/DDBJ databases">
        <title>Whole Genome Sequencing and Characterization of Texas Phoenix Palm Decline Phytoplasma Belongs to Lethal Yellowing (16SrIV) Group.</title>
        <authorList>
            <person name="Bao M."/>
        </authorList>
    </citation>
    <scope>NUCLEOTIDE SEQUENCE [LARGE SCALE GENOMIC DNA]</scope>
    <source>
        <strain evidence="14">ACPD</strain>
    </source>
</reference>
<proteinExistence type="inferred from homology"/>
<name>A0ABS5BHW0_9MOLU</name>
<dbReference type="InterPro" id="IPR018163">
    <property type="entry name" value="Thr/Ala-tRNA-synth_IIc_edit"/>
</dbReference>
<feature type="binding site" evidence="11">
    <location>
        <position position="539"/>
    </location>
    <ligand>
        <name>Zn(2+)</name>
        <dbReference type="ChEBI" id="CHEBI:29105"/>
    </ligand>
</feature>
<dbReference type="InterPro" id="IPR018162">
    <property type="entry name" value="Ala-tRNA-ligase_IIc_anticod-bd"/>
</dbReference>
<dbReference type="Gene3D" id="3.30.930.10">
    <property type="entry name" value="Bira Bifunctional Protein, Domain 2"/>
    <property type="match status" value="1"/>
</dbReference>
<dbReference type="InterPro" id="IPR045864">
    <property type="entry name" value="aa-tRNA-synth_II/BPL/LPL"/>
</dbReference>
<comment type="function">
    <text evidence="9 11">Catalyzes the attachment of alanine to tRNA(Ala) in a two-step reaction: alanine is first activated by ATP to form Ala-AMP and then transferred to the acceptor end of tRNA(Ala). Also edits incorrectly charged Ser-tRNA(Ala) and Gly-tRNA(Ala) via its editing domain.</text>
</comment>
<comment type="cofactor">
    <cofactor evidence="11">
        <name>Zn(2+)</name>
        <dbReference type="ChEBI" id="CHEBI:29105"/>
    </cofactor>
    <text evidence="11">Binds 1 zinc ion per subunit.</text>
</comment>
<keyword evidence="12" id="KW-0175">Coiled coil</keyword>
<dbReference type="PROSITE" id="PS50860">
    <property type="entry name" value="AA_TRNA_LIGASE_II_ALA"/>
    <property type="match status" value="1"/>
</dbReference>
<keyword evidence="7 11" id="KW-0648">Protein biosynthesis</keyword>
<dbReference type="Gene3D" id="2.40.30.130">
    <property type="match status" value="1"/>
</dbReference>
<evidence type="ECO:0000256" key="9">
    <source>
        <dbReference type="ARBA" id="ARBA00024779"/>
    </source>
</evidence>
<keyword evidence="15" id="KW-1185">Reference proteome</keyword>